<dbReference type="AlphaFoldDB" id="K3WXN1"/>
<keyword evidence="5 6" id="KW-0472">Membrane</keyword>
<dbReference type="Pfam" id="PF08022">
    <property type="entry name" value="FAD_binding_8"/>
    <property type="match status" value="1"/>
</dbReference>
<dbReference type="SUPFAM" id="SSF63380">
    <property type="entry name" value="Riboflavin synthase domain-like"/>
    <property type="match status" value="1"/>
</dbReference>
<dbReference type="STRING" id="431595.K3WXN1"/>
<evidence type="ECO:0000259" key="7">
    <source>
        <dbReference type="PROSITE" id="PS51384"/>
    </source>
</evidence>
<dbReference type="VEuPathDB" id="FungiDB:PYU1_G009711"/>
<feature type="transmembrane region" description="Helical" evidence="6">
    <location>
        <begin position="615"/>
        <end position="634"/>
    </location>
</feature>
<dbReference type="PROSITE" id="PS51384">
    <property type="entry name" value="FAD_FR"/>
    <property type="match status" value="1"/>
</dbReference>
<evidence type="ECO:0000256" key="6">
    <source>
        <dbReference type="SAM" id="Phobius"/>
    </source>
</evidence>
<organism evidence="8 9">
    <name type="scientific">Globisporangium ultimum (strain ATCC 200006 / CBS 805.95 / DAOM BR144)</name>
    <name type="common">Pythium ultimum</name>
    <dbReference type="NCBI Taxonomy" id="431595"/>
    <lineage>
        <taxon>Eukaryota</taxon>
        <taxon>Sar</taxon>
        <taxon>Stramenopiles</taxon>
        <taxon>Oomycota</taxon>
        <taxon>Peronosporomycetes</taxon>
        <taxon>Pythiales</taxon>
        <taxon>Pythiaceae</taxon>
        <taxon>Globisporangium</taxon>
    </lineage>
</organism>
<feature type="transmembrane region" description="Helical" evidence="6">
    <location>
        <begin position="646"/>
        <end position="669"/>
    </location>
</feature>
<dbReference type="SUPFAM" id="SSF52343">
    <property type="entry name" value="Ferredoxin reductase-like, C-terminal NADP-linked domain"/>
    <property type="match status" value="1"/>
</dbReference>
<evidence type="ECO:0000256" key="1">
    <source>
        <dbReference type="ARBA" id="ARBA00004141"/>
    </source>
</evidence>
<dbReference type="InterPro" id="IPR013121">
    <property type="entry name" value="Fe_red_NAD-bd_6"/>
</dbReference>
<dbReference type="InterPro" id="IPR017927">
    <property type="entry name" value="FAD-bd_FR_type"/>
</dbReference>
<sequence length="785" mass="89451">MAPGTAALTPNPMGEYAVIKTPDVDATTKPSIAHSERFGPSKWAVKYWYLGSLAQFLILASVVVYVYGQIAYFAPSYSNSVSKTIGSWWGVPRANTGKGSSKGHSEMTRPTYFFLFALLPLFVSLFLIELRRHYNVRQISSRFVLKFALIMRRKPRIFGWISFVSFGELLFLGVLIGGNVLVFYYYYTARYNRISSASKSRGTSISFNTYMEMIGLTLGFSCIFNMAFLFIPATRNAVWMEFMNISYANGVKYHRWIGVLTVLTAFFHCVGYYISWVRQGTWSAQALPCFDCPLNERKGVKVWMNVFGEIALLAFLIIGLTSIPWVRRKFYNAFYYFHHLFIVGVVFAVLHWNPIILWIFPTFLLYIISRSLSSANSFTPVQIKEFTTLDNDIVKIVISRSAARAGDYKVGQFVYLNVPSISKLQWHAFTIGSSPRANATTLTILLKSLGDWTKQLVHYSEDCKKNNELPTIFMDGYYGASLEMYEEYSTVCLVGGGIGVTPLFAILEDMVAKLSSHEQLTQRVFFIFTFRELSLLEEIHPMLSKIKELDPQERFFSFHFSLTRAPSDDAMNRAIDHERLSGKSHVLATQYSTEITKKTPQPFAEPLRSRASKSLMYLTTFFIMVLIYVVLKYNEKIKKADTRLSYLQAAVEILVMFLAVFIVYTHIFVESRFWKKTGLVEKDFRGALDLQTPSSPKYFSSDVHTFRDLVNEYNVAIGTRPDMPDLLCHVYETHQAFSVEHPSSFGNETIGVFISGPEALKSATEYAVADIGSSNFDIHEEEFEL</sequence>
<accession>K3WXN1</accession>
<feature type="transmembrane region" description="Helical" evidence="6">
    <location>
        <begin position="111"/>
        <end position="128"/>
    </location>
</feature>
<feature type="transmembrane region" description="Helical" evidence="6">
    <location>
        <begin position="207"/>
        <end position="232"/>
    </location>
</feature>
<feature type="transmembrane region" description="Helical" evidence="6">
    <location>
        <begin position="157"/>
        <end position="187"/>
    </location>
</feature>
<dbReference type="InterPro" id="IPR039261">
    <property type="entry name" value="FNR_nucleotide-bd"/>
</dbReference>
<dbReference type="eggNOG" id="KOG0039">
    <property type="taxonomic scope" value="Eukaryota"/>
</dbReference>
<dbReference type="Gene3D" id="3.40.50.80">
    <property type="entry name" value="Nucleotide-binding domain of ferredoxin-NADP reductase (FNR) module"/>
    <property type="match status" value="1"/>
</dbReference>
<dbReference type="Pfam" id="PF01794">
    <property type="entry name" value="Ferric_reduct"/>
    <property type="match status" value="1"/>
</dbReference>
<dbReference type="GO" id="GO:0016491">
    <property type="term" value="F:oxidoreductase activity"/>
    <property type="evidence" value="ECO:0007669"/>
    <property type="project" value="UniProtKB-KW"/>
</dbReference>
<dbReference type="Gene3D" id="2.40.30.10">
    <property type="entry name" value="Translation factors"/>
    <property type="match status" value="1"/>
</dbReference>
<dbReference type="CDD" id="cd06186">
    <property type="entry name" value="NOX_Duox_like_FAD_NADP"/>
    <property type="match status" value="1"/>
</dbReference>
<dbReference type="InterPro" id="IPR017938">
    <property type="entry name" value="Riboflavin_synthase-like_b-brl"/>
</dbReference>
<evidence type="ECO:0000256" key="4">
    <source>
        <dbReference type="ARBA" id="ARBA00023002"/>
    </source>
</evidence>
<reference evidence="9" key="2">
    <citation type="submission" date="2010-04" db="EMBL/GenBank/DDBJ databases">
        <authorList>
            <person name="Buell R."/>
            <person name="Hamilton J."/>
            <person name="Hostetler J."/>
        </authorList>
    </citation>
    <scope>NUCLEOTIDE SEQUENCE [LARGE SCALE GENOMIC DNA]</scope>
    <source>
        <strain evidence="9">DAOM:BR144</strain>
    </source>
</reference>
<keyword evidence="9" id="KW-1185">Reference proteome</keyword>
<keyword evidence="2 6" id="KW-0812">Transmembrane</keyword>
<dbReference type="InterPro" id="IPR013112">
    <property type="entry name" value="FAD-bd_8"/>
</dbReference>
<dbReference type="EMBL" id="GL376615">
    <property type="status" value="NOT_ANNOTATED_CDS"/>
    <property type="molecule type" value="Genomic_DNA"/>
</dbReference>
<dbReference type="InterPro" id="IPR013130">
    <property type="entry name" value="Fe3_Rdtase_TM_dom"/>
</dbReference>
<dbReference type="Proteomes" id="UP000019132">
    <property type="component" value="Unassembled WGS sequence"/>
</dbReference>
<dbReference type="EnsemblProtists" id="PYU1_T009729">
    <property type="protein sequence ID" value="PYU1_T009729"/>
    <property type="gene ID" value="PYU1_G009711"/>
</dbReference>
<dbReference type="InterPro" id="IPR050369">
    <property type="entry name" value="RBOH/FRE"/>
</dbReference>
<evidence type="ECO:0000256" key="2">
    <source>
        <dbReference type="ARBA" id="ARBA00022692"/>
    </source>
</evidence>
<proteinExistence type="predicted"/>
<evidence type="ECO:0000313" key="8">
    <source>
        <dbReference type="EnsemblProtists" id="PYU1_T009729"/>
    </source>
</evidence>
<protein>
    <recommendedName>
        <fullName evidence="7">FAD-binding FR-type domain-containing protein</fullName>
    </recommendedName>
</protein>
<feature type="domain" description="FAD-binding FR-type" evidence="7">
    <location>
        <begin position="376"/>
        <end position="484"/>
    </location>
</feature>
<dbReference type="InParanoid" id="K3WXN1"/>
<reference evidence="9" key="1">
    <citation type="journal article" date="2010" name="Genome Biol.">
        <title>Genome sequence of the necrotrophic plant pathogen Pythium ultimum reveals original pathogenicity mechanisms and effector repertoire.</title>
        <authorList>
            <person name="Levesque C.A."/>
            <person name="Brouwer H."/>
            <person name="Cano L."/>
            <person name="Hamilton J.P."/>
            <person name="Holt C."/>
            <person name="Huitema E."/>
            <person name="Raffaele S."/>
            <person name="Robideau G.P."/>
            <person name="Thines M."/>
            <person name="Win J."/>
            <person name="Zerillo M.M."/>
            <person name="Beakes G.W."/>
            <person name="Boore J.L."/>
            <person name="Busam D."/>
            <person name="Dumas B."/>
            <person name="Ferriera S."/>
            <person name="Fuerstenberg S.I."/>
            <person name="Gachon C.M."/>
            <person name="Gaulin E."/>
            <person name="Govers F."/>
            <person name="Grenville-Briggs L."/>
            <person name="Horner N."/>
            <person name="Hostetler J."/>
            <person name="Jiang R.H."/>
            <person name="Johnson J."/>
            <person name="Krajaejun T."/>
            <person name="Lin H."/>
            <person name="Meijer H.J."/>
            <person name="Moore B."/>
            <person name="Morris P."/>
            <person name="Phuntmart V."/>
            <person name="Puiu D."/>
            <person name="Shetty J."/>
            <person name="Stajich J.E."/>
            <person name="Tripathy S."/>
            <person name="Wawra S."/>
            <person name="van West P."/>
            <person name="Whitty B.R."/>
            <person name="Coutinho P.M."/>
            <person name="Henrissat B."/>
            <person name="Martin F."/>
            <person name="Thomas P.D."/>
            <person name="Tyler B.M."/>
            <person name="De Vries R.P."/>
            <person name="Kamoun S."/>
            <person name="Yandell M."/>
            <person name="Tisserat N."/>
            <person name="Buell C.R."/>
        </authorList>
    </citation>
    <scope>NUCLEOTIDE SEQUENCE</scope>
    <source>
        <strain evidence="9">DAOM:BR144</strain>
    </source>
</reference>
<dbReference type="PANTHER" id="PTHR11972">
    <property type="entry name" value="NADPH OXIDASE"/>
    <property type="match status" value="1"/>
</dbReference>
<feature type="transmembrane region" description="Helical" evidence="6">
    <location>
        <begin position="253"/>
        <end position="274"/>
    </location>
</feature>
<evidence type="ECO:0000256" key="3">
    <source>
        <dbReference type="ARBA" id="ARBA00022989"/>
    </source>
</evidence>
<dbReference type="Pfam" id="PF08030">
    <property type="entry name" value="NAD_binding_6"/>
    <property type="match status" value="1"/>
</dbReference>
<reference evidence="8" key="3">
    <citation type="submission" date="2015-02" db="UniProtKB">
        <authorList>
            <consortium name="EnsemblProtists"/>
        </authorList>
    </citation>
    <scope>IDENTIFICATION</scope>
    <source>
        <strain evidence="8">DAOM BR144</strain>
    </source>
</reference>
<feature type="transmembrane region" description="Helical" evidence="6">
    <location>
        <begin position="47"/>
        <end position="68"/>
    </location>
</feature>
<feature type="transmembrane region" description="Helical" evidence="6">
    <location>
        <begin position="303"/>
        <end position="326"/>
    </location>
</feature>
<name>K3WXN1_GLOUD</name>
<dbReference type="FunFam" id="3.40.50.80:FF:000054">
    <property type="entry name" value="Ferric reduction oxidase 7"/>
    <property type="match status" value="1"/>
</dbReference>
<dbReference type="OMA" id="GMFTHID"/>
<dbReference type="HOGENOM" id="CLU_004129_3_0_1"/>
<dbReference type="GO" id="GO:0005886">
    <property type="term" value="C:plasma membrane"/>
    <property type="evidence" value="ECO:0007669"/>
    <property type="project" value="TreeGrafter"/>
</dbReference>
<evidence type="ECO:0000256" key="5">
    <source>
        <dbReference type="ARBA" id="ARBA00023136"/>
    </source>
</evidence>
<keyword evidence="4" id="KW-0560">Oxidoreductase</keyword>
<dbReference type="PANTHER" id="PTHR11972:SF193">
    <property type="entry name" value="FAD-BINDING FR-TYPE DOMAIN-CONTAINING PROTEIN"/>
    <property type="match status" value="1"/>
</dbReference>
<dbReference type="SFLD" id="SFLDG01168">
    <property type="entry name" value="Ferric_reductase_subgroup_(FRE"/>
    <property type="match status" value="1"/>
</dbReference>
<comment type="subcellular location">
    <subcellularLocation>
        <location evidence="1">Membrane</location>
        <topology evidence="1">Multi-pass membrane protein</topology>
    </subcellularLocation>
</comment>
<evidence type="ECO:0000313" key="9">
    <source>
        <dbReference type="Proteomes" id="UP000019132"/>
    </source>
</evidence>
<keyword evidence="3 6" id="KW-1133">Transmembrane helix</keyword>
<dbReference type="SFLD" id="SFLDS00052">
    <property type="entry name" value="Ferric_Reductase_Domain"/>
    <property type="match status" value="1"/>
</dbReference>